<dbReference type="InterPro" id="IPR044058">
    <property type="entry name" value="Lipoprotein_23"/>
</dbReference>
<feature type="compositionally biased region" description="Low complexity" evidence="1">
    <location>
        <begin position="30"/>
        <end position="53"/>
    </location>
</feature>
<evidence type="ECO:0000256" key="1">
    <source>
        <dbReference type="SAM" id="MobiDB-lite"/>
    </source>
</evidence>
<evidence type="ECO:0000313" key="3">
    <source>
        <dbReference type="EMBL" id="SHG51548.1"/>
    </source>
</evidence>
<dbReference type="OrthoDB" id="3695526at2"/>
<dbReference type="Pfam" id="PF18966">
    <property type="entry name" value="Lipoprotein_23"/>
    <property type="match status" value="1"/>
</dbReference>
<keyword evidence="4" id="KW-1185">Reference proteome</keyword>
<dbReference type="RefSeq" id="WP_143174380.1">
    <property type="nucleotide sequence ID" value="NZ_FQVN01000009.1"/>
</dbReference>
<dbReference type="Proteomes" id="UP000184501">
    <property type="component" value="Unassembled WGS sequence"/>
</dbReference>
<reference evidence="3 4" key="1">
    <citation type="submission" date="2016-11" db="EMBL/GenBank/DDBJ databases">
        <authorList>
            <person name="Jaros S."/>
            <person name="Januszkiewicz K."/>
            <person name="Wedrychowicz H."/>
        </authorList>
    </citation>
    <scope>NUCLEOTIDE SEQUENCE [LARGE SCALE GENOMIC DNA]</scope>
    <source>
        <strain evidence="3 4">DSM 44523</strain>
    </source>
</reference>
<evidence type="ECO:0000313" key="4">
    <source>
        <dbReference type="Proteomes" id="UP000184501"/>
    </source>
</evidence>
<keyword evidence="2" id="KW-0732">Signal</keyword>
<organism evidence="3 4">
    <name type="scientific">Streptoalloteichus hindustanus</name>
    <dbReference type="NCBI Taxonomy" id="2017"/>
    <lineage>
        <taxon>Bacteria</taxon>
        <taxon>Bacillati</taxon>
        <taxon>Actinomycetota</taxon>
        <taxon>Actinomycetes</taxon>
        <taxon>Pseudonocardiales</taxon>
        <taxon>Pseudonocardiaceae</taxon>
        <taxon>Streptoalloteichus</taxon>
    </lineage>
</organism>
<evidence type="ECO:0008006" key="5">
    <source>
        <dbReference type="Google" id="ProtNLM"/>
    </source>
</evidence>
<feature type="signal peptide" evidence="2">
    <location>
        <begin position="1"/>
        <end position="19"/>
    </location>
</feature>
<name>A0A1M5KFM7_STRHI</name>
<dbReference type="STRING" id="2017.SAMN05444320_109257"/>
<dbReference type="AlphaFoldDB" id="A0A1M5KFM7"/>
<gene>
    <name evidence="3" type="ORF">SAMN05444320_109257</name>
</gene>
<accession>A0A1M5KFM7</accession>
<evidence type="ECO:0000256" key="2">
    <source>
        <dbReference type="SAM" id="SignalP"/>
    </source>
</evidence>
<protein>
    <recommendedName>
        <fullName evidence="5">DUF3558 domain-containing protein</fullName>
    </recommendedName>
</protein>
<sequence>MRARTVLALSTVVIGVLSAGCSGGQGGGAASSAPASSSGSTTASPSATSSGNAQPAQAGAPWHDDVRPEPSAGKIGGSDTPCALPVAFDLAKSWKAQSVQVDASGPAVQLGRKGGFGLKCEIDAKGAGHLGFLRVWVADQPGGVPRQALEKFLGGEKNLSEQQYRELTVGGMTAAEVTYAQEYPAMEMRTRKRVVAVNAPRGMVLVALDGLDADENRGMVPAHALAKQSMTPVS</sequence>
<dbReference type="EMBL" id="FQVN01000009">
    <property type="protein sequence ID" value="SHG51548.1"/>
    <property type="molecule type" value="Genomic_DNA"/>
</dbReference>
<feature type="region of interest" description="Disordered" evidence="1">
    <location>
        <begin position="25"/>
        <end position="78"/>
    </location>
</feature>
<proteinExistence type="predicted"/>
<dbReference type="PROSITE" id="PS51257">
    <property type="entry name" value="PROKAR_LIPOPROTEIN"/>
    <property type="match status" value="1"/>
</dbReference>
<feature type="chain" id="PRO_5038762976" description="DUF3558 domain-containing protein" evidence="2">
    <location>
        <begin position="20"/>
        <end position="234"/>
    </location>
</feature>